<reference evidence="2" key="2">
    <citation type="submission" date="2016-06" db="EMBL/GenBank/DDBJ databases">
        <title>The genome of a short-lived fish provides insights into sex chromosome evolution and the genetic control of aging.</title>
        <authorList>
            <person name="Reichwald K."/>
            <person name="Felder M."/>
            <person name="Petzold A."/>
            <person name="Koch P."/>
            <person name="Groth M."/>
            <person name="Platzer M."/>
        </authorList>
    </citation>
    <scope>NUCLEOTIDE SEQUENCE</scope>
    <source>
        <tissue evidence="2">Brain</tissue>
    </source>
</reference>
<feature type="non-terminal residue" evidence="2">
    <location>
        <position position="62"/>
    </location>
</feature>
<protein>
    <submittedName>
        <fullName evidence="2">Uncharacterized protein</fullName>
    </submittedName>
</protein>
<feature type="region of interest" description="Disordered" evidence="1">
    <location>
        <begin position="1"/>
        <end position="22"/>
    </location>
</feature>
<feature type="compositionally biased region" description="Low complexity" evidence="1">
    <location>
        <begin position="7"/>
        <end position="17"/>
    </location>
</feature>
<dbReference type="AlphaFoldDB" id="A0A1A8LE04"/>
<evidence type="ECO:0000256" key="1">
    <source>
        <dbReference type="SAM" id="MobiDB-lite"/>
    </source>
</evidence>
<feature type="non-terminal residue" evidence="2">
    <location>
        <position position="1"/>
    </location>
</feature>
<organism evidence="2">
    <name type="scientific">Nothobranchius pienaari</name>
    <dbReference type="NCBI Taxonomy" id="704102"/>
    <lineage>
        <taxon>Eukaryota</taxon>
        <taxon>Metazoa</taxon>
        <taxon>Chordata</taxon>
        <taxon>Craniata</taxon>
        <taxon>Vertebrata</taxon>
        <taxon>Euteleostomi</taxon>
        <taxon>Actinopterygii</taxon>
        <taxon>Neopterygii</taxon>
        <taxon>Teleostei</taxon>
        <taxon>Neoteleostei</taxon>
        <taxon>Acanthomorphata</taxon>
        <taxon>Ovalentaria</taxon>
        <taxon>Atherinomorphae</taxon>
        <taxon>Cyprinodontiformes</taxon>
        <taxon>Nothobranchiidae</taxon>
        <taxon>Nothobranchius</taxon>
    </lineage>
</organism>
<sequence>RARAARPRAAGSSSAPSVLSHNNRCCSRGSGATVLHLLWGYTAGYSSSAHRSVLSRPAPADL</sequence>
<dbReference type="EMBL" id="HAEF01004727">
    <property type="protein sequence ID" value="SBR42109.1"/>
    <property type="molecule type" value="Transcribed_RNA"/>
</dbReference>
<proteinExistence type="predicted"/>
<name>A0A1A8LE04_9TELE</name>
<evidence type="ECO:0000313" key="2">
    <source>
        <dbReference type="EMBL" id="SBR42109.1"/>
    </source>
</evidence>
<reference evidence="2" key="1">
    <citation type="submission" date="2016-05" db="EMBL/GenBank/DDBJ databases">
        <authorList>
            <person name="Lavstsen T."/>
            <person name="Jespersen J.S."/>
        </authorList>
    </citation>
    <scope>NUCLEOTIDE SEQUENCE</scope>
    <source>
        <tissue evidence="2">Brain</tissue>
    </source>
</reference>
<accession>A0A1A8LE04</accession>
<gene>
    <name evidence="2" type="primary">Nfu_g_1_016499</name>
</gene>